<evidence type="ECO:0000259" key="1">
    <source>
        <dbReference type="Pfam" id="PF03992"/>
    </source>
</evidence>
<dbReference type="OrthoDB" id="5361133at2759"/>
<gene>
    <name evidence="2" type="ORF">TRUGW13939_06447</name>
</gene>
<dbReference type="Proteomes" id="UP000509510">
    <property type="component" value="Chromosome III"/>
</dbReference>
<dbReference type="InterPro" id="IPR011008">
    <property type="entry name" value="Dimeric_a/b-barrel"/>
</dbReference>
<feature type="domain" description="ABM" evidence="1">
    <location>
        <begin position="132"/>
        <end position="206"/>
    </location>
</feature>
<dbReference type="PANTHER" id="PTHR40624:SF1">
    <property type="entry name" value="BIOSYNTHESIS MONOOXYGENASE, PUTATIVE (AFU_ORTHOLOGUE AFUA_1G12025)-RELATED"/>
    <property type="match status" value="1"/>
</dbReference>
<dbReference type="GeneID" id="55993942"/>
<dbReference type="SUPFAM" id="SSF54909">
    <property type="entry name" value="Dimeric alpha+beta barrel"/>
    <property type="match status" value="1"/>
</dbReference>
<organism evidence="2 3">
    <name type="scientific">Talaromyces rugulosus</name>
    <name type="common">Penicillium rugulosum</name>
    <dbReference type="NCBI Taxonomy" id="121627"/>
    <lineage>
        <taxon>Eukaryota</taxon>
        <taxon>Fungi</taxon>
        <taxon>Dikarya</taxon>
        <taxon>Ascomycota</taxon>
        <taxon>Pezizomycotina</taxon>
        <taxon>Eurotiomycetes</taxon>
        <taxon>Eurotiomycetidae</taxon>
        <taxon>Eurotiales</taxon>
        <taxon>Trichocomaceae</taxon>
        <taxon>Talaromyces</taxon>
        <taxon>Talaromyces sect. Islandici</taxon>
    </lineage>
</organism>
<dbReference type="AlphaFoldDB" id="A0A7H8R0P6"/>
<dbReference type="RefSeq" id="XP_035345493.1">
    <property type="nucleotide sequence ID" value="XM_035489600.1"/>
</dbReference>
<evidence type="ECO:0000313" key="3">
    <source>
        <dbReference type="Proteomes" id="UP000509510"/>
    </source>
</evidence>
<dbReference type="InterPro" id="IPR007138">
    <property type="entry name" value="ABM_dom"/>
</dbReference>
<name>A0A7H8R0P6_TALRU</name>
<protein>
    <recommendedName>
        <fullName evidence="1">ABM domain-containing protein</fullName>
    </recommendedName>
</protein>
<dbReference type="Pfam" id="PF03992">
    <property type="entry name" value="ABM"/>
    <property type="match status" value="1"/>
</dbReference>
<dbReference type="EMBL" id="CP055900">
    <property type="protein sequence ID" value="QKX59315.1"/>
    <property type="molecule type" value="Genomic_DNA"/>
</dbReference>
<accession>A0A7H8R0P6</accession>
<reference evidence="3" key="1">
    <citation type="submission" date="2020-06" db="EMBL/GenBank/DDBJ databases">
        <title>A chromosome-scale genome assembly of Talaromyces rugulosus W13939.</title>
        <authorList>
            <person name="Wang B."/>
            <person name="Guo L."/>
            <person name="Ye K."/>
            <person name="Wang L."/>
        </authorList>
    </citation>
    <scope>NUCLEOTIDE SEQUENCE [LARGE SCALE GENOMIC DNA]</scope>
    <source>
        <strain evidence="3">W13939</strain>
    </source>
</reference>
<dbReference type="Gene3D" id="3.30.70.100">
    <property type="match status" value="1"/>
</dbReference>
<keyword evidence="3" id="KW-1185">Reference proteome</keyword>
<dbReference type="PANTHER" id="PTHR40624">
    <property type="entry name" value="BIOSYNTHESIS MONOOXYGENASE, PUTATIVE (AFU_ORTHOLOGUE AFUA_1G12025)-RELATED"/>
    <property type="match status" value="1"/>
</dbReference>
<dbReference type="KEGG" id="trg:TRUGW13939_06447"/>
<proteinExistence type="predicted"/>
<sequence>MFIISPLSNCASVAKRDRFIEYLSKIAPVTYGNEPKCRAYAWFRSAEDNETVPHHWLRGLEVYEDVESNTITHRASAEYKAFRAAVSAERLLERPSDLRFWRPSSIGFLKRNNDGQGSDIFQETPPSLGLQYIVVDELTPRSTYKDAVLEQLSRMANVAEQDEHVLSFWVLYRGEEEQDQDILVFSRYKDKSAWVQFCGHETSSAWGEVHALSDEQRRTTWVESGVGFVGR</sequence>
<evidence type="ECO:0000313" key="2">
    <source>
        <dbReference type="EMBL" id="QKX59315.1"/>
    </source>
</evidence>